<sequence length="71" mass="7829">MTADQIHDALVRHRANDAVDTPTEYADAELSLTTIEDELLHLQRVASYFTPPPVRNRDASAPHNSTSGART</sequence>
<dbReference type="Proteomes" id="UP000299211">
    <property type="component" value="Unassembled WGS sequence"/>
</dbReference>
<protein>
    <submittedName>
        <fullName evidence="2">Uncharacterized protein</fullName>
    </submittedName>
</protein>
<proteinExistence type="predicted"/>
<name>A0A4D4MJ05_STRAX</name>
<evidence type="ECO:0000313" key="3">
    <source>
        <dbReference type="Proteomes" id="UP000299211"/>
    </source>
</evidence>
<evidence type="ECO:0000313" key="2">
    <source>
        <dbReference type="EMBL" id="GDY71645.1"/>
    </source>
</evidence>
<feature type="region of interest" description="Disordered" evidence="1">
    <location>
        <begin position="50"/>
        <end position="71"/>
    </location>
</feature>
<dbReference type="AlphaFoldDB" id="A0A4D4MJ05"/>
<dbReference type="EMBL" id="BJHY01000001">
    <property type="protein sequence ID" value="GDY71645.1"/>
    <property type="molecule type" value="Genomic_DNA"/>
</dbReference>
<feature type="compositionally biased region" description="Polar residues" evidence="1">
    <location>
        <begin position="62"/>
        <end position="71"/>
    </location>
</feature>
<gene>
    <name evidence="2" type="ORF">SAV31267_011300</name>
</gene>
<accession>A0A4D4MJ05</accession>
<organism evidence="2 3">
    <name type="scientific">Streptomyces avermitilis</name>
    <dbReference type="NCBI Taxonomy" id="33903"/>
    <lineage>
        <taxon>Bacteria</taxon>
        <taxon>Bacillati</taxon>
        <taxon>Actinomycetota</taxon>
        <taxon>Actinomycetes</taxon>
        <taxon>Kitasatosporales</taxon>
        <taxon>Streptomycetaceae</taxon>
        <taxon>Streptomyces</taxon>
    </lineage>
</organism>
<comment type="caution">
    <text evidence="2">The sequence shown here is derived from an EMBL/GenBank/DDBJ whole genome shotgun (WGS) entry which is preliminary data.</text>
</comment>
<reference evidence="2 3" key="1">
    <citation type="submission" date="2019-04" db="EMBL/GenBank/DDBJ databases">
        <title>Draft genome sequences of Streptomyces avermitilis ATCC 31267.</title>
        <authorList>
            <person name="Komaki H."/>
            <person name="Tamura T."/>
            <person name="Hosoyama A."/>
        </authorList>
    </citation>
    <scope>NUCLEOTIDE SEQUENCE [LARGE SCALE GENOMIC DNA]</scope>
    <source>
        <strain evidence="2 3">ATCC 31267</strain>
    </source>
</reference>
<evidence type="ECO:0000256" key="1">
    <source>
        <dbReference type="SAM" id="MobiDB-lite"/>
    </source>
</evidence>